<dbReference type="PANTHER" id="PTHR30026:SF20">
    <property type="entry name" value="OUTER MEMBRANE PROTEIN TOLC"/>
    <property type="match status" value="1"/>
</dbReference>
<dbReference type="GO" id="GO:0015562">
    <property type="term" value="F:efflux transmembrane transporter activity"/>
    <property type="evidence" value="ECO:0007669"/>
    <property type="project" value="InterPro"/>
</dbReference>
<keyword evidence="3" id="KW-0813">Transport</keyword>
<evidence type="ECO:0000256" key="5">
    <source>
        <dbReference type="ARBA" id="ARBA00022692"/>
    </source>
</evidence>
<keyword evidence="8" id="KW-0175">Coiled coil</keyword>
<evidence type="ECO:0000256" key="2">
    <source>
        <dbReference type="ARBA" id="ARBA00007613"/>
    </source>
</evidence>
<dbReference type="InterPro" id="IPR003423">
    <property type="entry name" value="OMP_efflux"/>
</dbReference>
<organism evidence="9 10">
    <name type="scientific">Candidatus Scatousia excrementipullorum</name>
    <dbReference type="NCBI Taxonomy" id="2840936"/>
    <lineage>
        <taxon>Bacteria</taxon>
        <taxon>Candidatus Scatousia</taxon>
    </lineage>
</organism>
<keyword evidence="4" id="KW-1134">Transmembrane beta strand</keyword>
<keyword evidence="7" id="KW-0998">Cell outer membrane</keyword>
<comment type="subcellular location">
    <subcellularLocation>
        <location evidence="1">Cell outer membrane</location>
    </subcellularLocation>
</comment>
<comment type="similarity">
    <text evidence="2">Belongs to the outer membrane factor (OMF) (TC 1.B.17) family.</text>
</comment>
<dbReference type="Pfam" id="PF02321">
    <property type="entry name" value="OEP"/>
    <property type="match status" value="1"/>
</dbReference>
<comment type="caution">
    <text evidence="9">The sequence shown here is derived from an EMBL/GenBank/DDBJ whole genome shotgun (WGS) entry which is preliminary data.</text>
</comment>
<dbReference type="InterPro" id="IPR051906">
    <property type="entry name" value="TolC-like"/>
</dbReference>
<feature type="coiled-coil region" evidence="8">
    <location>
        <begin position="408"/>
        <end position="435"/>
    </location>
</feature>
<reference evidence="9" key="2">
    <citation type="journal article" date="2021" name="PeerJ">
        <title>Extensive microbial diversity within the chicken gut microbiome revealed by metagenomics and culture.</title>
        <authorList>
            <person name="Gilroy R."/>
            <person name="Ravi A."/>
            <person name="Getino M."/>
            <person name="Pursley I."/>
            <person name="Horton D.L."/>
            <person name="Alikhan N.F."/>
            <person name="Baker D."/>
            <person name="Gharbi K."/>
            <person name="Hall N."/>
            <person name="Watson M."/>
            <person name="Adriaenssens E.M."/>
            <person name="Foster-Nyarko E."/>
            <person name="Jarju S."/>
            <person name="Secka A."/>
            <person name="Antonio M."/>
            <person name="Oren A."/>
            <person name="Chaudhuri R.R."/>
            <person name="La Ragione R."/>
            <person name="Hildebrand F."/>
            <person name="Pallen M.J."/>
        </authorList>
    </citation>
    <scope>NUCLEOTIDE SEQUENCE</scope>
    <source>
        <strain evidence="9">10192</strain>
    </source>
</reference>
<name>A0A9D9GYQ9_9BACT</name>
<proteinExistence type="inferred from homology"/>
<evidence type="ECO:0000256" key="8">
    <source>
        <dbReference type="SAM" id="Coils"/>
    </source>
</evidence>
<dbReference type="AlphaFoldDB" id="A0A9D9GYQ9"/>
<gene>
    <name evidence="9" type="ORF">IAC76_01355</name>
</gene>
<reference evidence="9" key="1">
    <citation type="submission" date="2020-10" db="EMBL/GenBank/DDBJ databases">
        <authorList>
            <person name="Gilroy R."/>
        </authorList>
    </citation>
    <scope>NUCLEOTIDE SEQUENCE</scope>
    <source>
        <strain evidence="9">10192</strain>
    </source>
</reference>
<dbReference type="Gene3D" id="1.20.1600.10">
    <property type="entry name" value="Outer membrane efflux proteins (OEP)"/>
    <property type="match status" value="1"/>
</dbReference>
<protein>
    <submittedName>
        <fullName evidence="9">TolC family protein</fullName>
    </submittedName>
</protein>
<evidence type="ECO:0000256" key="3">
    <source>
        <dbReference type="ARBA" id="ARBA00022448"/>
    </source>
</evidence>
<evidence type="ECO:0000313" key="10">
    <source>
        <dbReference type="Proteomes" id="UP000823632"/>
    </source>
</evidence>
<accession>A0A9D9GYQ9</accession>
<keyword evidence="6" id="KW-0472">Membrane</keyword>
<dbReference type="GO" id="GO:0009279">
    <property type="term" value="C:cell outer membrane"/>
    <property type="evidence" value="ECO:0007669"/>
    <property type="project" value="UniProtKB-SubCell"/>
</dbReference>
<evidence type="ECO:0000256" key="4">
    <source>
        <dbReference type="ARBA" id="ARBA00022452"/>
    </source>
</evidence>
<evidence type="ECO:0000256" key="7">
    <source>
        <dbReference type="ARBA" id="ARBA00023237"/>
    </source>
</evidence>
<evidence type="ECO:0000256" key="1">
    <source>
        <dbReference type="ARBA" id="ARBA00004442"/>
    </source>
</evidence>
<dbReference type="EMBL" id="JADIND010000030">
    <property type="protein sequence ID" value="MBO8430011.1"/>
    <property type="molecule type" value="Genomic_DNA"/>
</dbReference>
<dbReference type="GO" id="GO:0015288">
    <property type="term" value="F:porin activity"/>
    <property type="evidence" value="ECO:0007669"/>
    <property type="project" value="TreeGrafter"/>
</dbReference>
<keyword evidence="5" id="KW-0812">Transmembrane</keyword>
<dbReference type="GO" id="GO:1990281">
    <property type="term" value="C:efflux pump complex"/>
    <property type="evidence" value="ECO:0007669"/>
    <property type="project" value="TreeGrafter"/>
</dbReference>
<feature type="coiled-coil region" evidence="8">
    <location>
        <begin position="340"/>
        <end position="378"/>
    </location>
</feature>
<sequence>MKKKLLTILQLFLIVLPVYPEQLDFNNFMSAALNNSYKLKTSQINIAISHHGVKEARAAYLPTISAYATTERYNDLTKGHAQITAVGNEILLNRSYYQDMAAVGLSYNIFDFGVRRKELDIAKADDKQKLIMLMKDTKDLKLDAVEIYADTLGLYKQSVINGEKLALQNELININKRLRTAGELSEVDLVDSEIIASETKSDLDEVKNNLAKKLTEISYYTNENYNIKDIELNDFPKDVSGVITDTEEPVKLSATFTEYIPEESVEAKVYDLEIFKKQEEYEIQKKANFPKIRFDTRYNFYGSDPHNFFYGLDDISQRSVTIRLSTSFTLFDGLKNINTIAKKKLEVEKVKIEKAQQLAELKKKYEQIQLDCQNAINQTENNSATLALVNKNLEMLKRLNTNGIAAKSECIKKQLELLDKKLKLEQNQIKNFTARYKMHILINTENQKL</sequence>
<evidence type="ECO:0000256" key="6">
    <source>
        <dbReference type="ARBA" id="ARBA00023136"/>
    </source>
</evidence>
<dbReference type="SUPFAM" id="SSF56954">
    <property type="entry name" value="Outer membrane efflux proteins (OEP)"/>
    <property type="match status" value="1"/>
</dbReference>
<evidence type="ECO:0000313" key="9">
    <source>
        <dbReference type="EMBL" id="MBO8430011.1"/>
    </source>
</evidence>
<dbReference type="Proteomes" id="UP000823632">
    <property type="component" value="Unassembled WGS sequence"/>
</dbReference>
<dbReference type="PANTHER" id="PTHR30026">
    <property type="entry name" value="OUTER MEMBRANE PROTEIN TOLC"/>
    <property type="match status" value="1"/>
</dbReference>